<evidence type="ECO:0000313" key="5">
    <source>
        <dbReference type="EMBL" id="MBX0302897.1"/>
    </source>
</evidence>
<name>A0A8J7YC95_9EURY</name>
<gene>
    <name evidence="5" type="ORF">EGD98_04335</name>
</gene>
<keyword evidence="6" id="KW-1185">Reference proteome</keyword>
<dbReference type="SUPFAM" id="SSF53448">
    <property type="entry name" value="Nucleotide-diphospho-sugar transferases"/>
    <property type="match status" value="1"/>
</dbReference>
<dbReference type="InterPro" id="IPR001173">
    <property type="entry name" value="Glyco_trans_2-like"/>
</dbReference>
<comment type="caution">
    <text evidence="5">The sequence shown here is derived from an EMBL/GenBank/DDBJ whole genome shotgun (WGS) entry which is preliminary data.</text>
</comment>
<evidence type="ECO:0000313" key="6">
    <source>
        <dbReference type="Proteomes" id="UP000783863"/>
    </source>
</evidence>
<dbReference type="InterPro" id="IPR029044">
    <property type="entry name" value="Nucleotide-diphossugar_trans"/>
</dbReference>
<dbReference type="Pfam" id="PF00535">
    <property type="entry name" value="Glycos_transf_2"/>
    <property type="match status" value="1"/>
</dbReference>
<dbReference type="AlphaFoldDB" id="A0A8J7YC95"/>
<proteinExistence type="inferred from homology"/>
<dbReference type="PANTHER" id="PTHR43179:SF12">
    <property type="entry name" value="GALACTOFURANOSYLTRANSFERASE GLFT2"/>
    <property type="match status" value="1"/>
</dbReference>
<dbReference type="Gene3D" id="3.90.550.10">
    <property type="entry name" value="Spore Coat Polysaccharide Biosynthesis Protein SpsA, Chain A"/>
    <property type="match status" value="1"/>
</dbReference>
<evidence type="ECO:0000259" key="4">
    <source>
        <dbReference type="Pfam" id="PF00535"/>
    </source>
</evidence>
<accession>A0A8J7YC95</accession>
<organism evidence="5 6">
    <name type="scientific">Haloarcula salinisoli</name>
    <dbReference type="NCBI Taxonomy" id="2487746"/>
    <lineage>
        <taxon>Archaea</taxon>
        <taxon>Methanobacteriati</taxon>
        <taxon>Methanobacteriota</taxon>
        <taxon>Stenosarchaea group</taxon>
        <taxon>Halobacteria</taxon>
        <taxon>Halobacteriales</taxon>
        <taxon>Haloarculaceae</taxon>
        <taxon>Haloarcula</taxon>
    </lineage>
</organism>
<evidence type="ECO:0000256" key="2">
    <source>
        <dbReference type="ARBA" id="ARBA00022676"/>
    </source>
</evidence>
<dbReference type="GO" id="GO:0016757">
    <property type="term" value="F:glycosyltransferase activity"/>
    <property type="evidence" value="ECO:0007669"/>
    <property type="project" value="UniProtKB-KW"/>
</dbReference>
<dbReference type="EMBL" id="RKLQ01000001">
    <property type="protein sequence ID" value="MBX0302897.1"/>
    <property type="molecule type" value="Genomic_DNA"/>
</dbReference>
<evidence type="ECO:0000256" key="1">
    <source>
        <dbReference type="ARBA" id="ARBA00006739"/>
    </source>
</evidence>
<evidence type="ECO:0000256" key="3">
    <source>
        <dbReference type="ARBA" id="ARBA00022679"/>
    </source>
</evidence>
<protein>
    <submittedName>
        <fullName evidence="5">Glycosyltransferase</fullName>
        <ecNumber evidence="5">2.4.-.-</ecNumber>
    </submittedName>
</protein>
<sequence length="258" mass="28406">MPDISVIVPTLDADRTFGWESKLRASPVEAELLVRDEASASAARNAGIRAASADKLVFLDDDSDPRGDYFQRVSALLDEHPAVTGRIRDTGSRFIRPVSSSDYDQGESGHVTETVVGCNMAMRREVLEDIGGFDERLPYGHEETELIDRLCDAYDVWYCPDLVVDHPFADSLGGYLEKQYRHGREAVPYYAIRGENLPRRMARFALVPSHYTGPTATATALQTLGQLVAVAGMARGLLWYLAADGGDGPLDQPTDERI</sequence>
<dbReference type="Proteomes" id="UP000783863">
    <property type="component" value="Unassembled WGS sequence"/>
</dbReference>
<keyword evidence="2 5" id="KW-0328">Glycosyltransferase</keyword>
<dbReference type="RefSeq" id="WP_220587125.1">
    <property type="nucleotide sequence ID" value="NZ_RKLQ01000001.1"/>
</dbReference>
<reference evidence="5" key="1">
    <citation type="submission" date="2021-06" db="EMBL/GenBank/DDBJ databases">
        <title>Halomicroarcula sp. F24A a new haloarchaeum isolated from saline soil.</title>
        <authorList>
            <person name="Duran-Viseras A."/>
            <person name="Sanchez-Porro C."/>
            <person name="Ventosa A."/>
        </authorList>
    </citation>
    <scope>NUCLEOTIDE SEQUENCE</scope>
    <source>
        <strain evidence="5">F24A</strain>
    </source>
</reference>
<dbReference type="EC" id="2.4.-.-" evidence="5"/>
<feature type="domain" description="Glycosyltransferase 2-like" evidence="4">
    <location>
        <begin position="39"/>
        <end position="131"/>
    </location>
</feature>
<keyword evidence="3 5" id="KW-0808">Transferase</keyword>
<dbReference type="PANTHER" id="PTHR43179">
    <property type="entry name" value="RHAMNOSYLTRANSFERASE WBBL"/>
    <property type="match status" value="1"/>
</dbReference>
<comment type="similarity">
    <text evidence="1">Belongs to the glycosyltransferase 2 family.</text>
</comment>